<proteinExistence type="predicted"/>
<reference evidence="1 2" key="1">
    <citation type="submission" date="2024-01" db="EMBL/GenBank/DDBJ databases">
        <title>The complete chloroplast genome sequence of Lithospermum erythrorhizon: insights into the phylogenetic relationship among Boraginaceae species and the maternal lineages of purple gromwells.</title>
        <authorList>
            <person name="Okada T."/>
            <person name="Watanabe K."/>
        </authorList>
    </citation>
    <scope>NUCLEOTIDE SEQUENCE [LARGE SCALE GENOMIC DNA]</scope>
</reference>
<name>A0AAV3RD20_LITER</name>
<organism evidence="1 2">
    <name type="scientific">Lithospermum erythrorhizon</name>
    <name type="common">Purple gromwell</name>
    <name type="synonym">Lithospermum officinale var. erythrorhizon</name>
    <dbReference type="NCBI Taxonomy" id="34254"/>
    <lineage>
        <taxon>Eukaryota</taxon>
        <taxon>Viridiplantae</taxon>
        <taxon>Streptophyta</taxon>
        <taxon>Embryophyta</taxon>
        <taxon>Tracheophyta</taxon>
        <taxon>Spermatophyta</taxon>
        <taxon>Magnoliopsida</taxon>
        <taxon>eudicotyledons</taxon>
        <taxon>Gunneridae</taxon>
        <taxon>Pentapetalae</taxon>
        <taxon>asterids</taxon>
        <taxon>lamiids</taxon>
        <taxon>Boraginales</taxon>
        <taxon>Boraginaceae</taxon>
        <taxon>Boraginoideae</taxon>
        <taxon>Lithospermeae</taxon>
        <taxon>Lithospermum</taxon>
    </lineage>
</organism>
<dbReference type="AlphaFoldDB" id="A0AAV3RD20"/>
<keyword evidence="2" id="KW-1185">Reference proteome</keyword>
<dbReference type="Proteomes" id="UP001454036">
    <property type="component" value="Unassembled WGS sequence"/>
</dbReference>
<protein>
    <submittedName>
        <fullName evidence="1">Uncharacterized protein</fullName>
    </submittedName>
</protein>
<evidence type="ECO:0000313" key="1">
    <source>
        <dbReference type="EMBL" id="GAA0173873.1"/>
    </source>
</evidence>
<sequence length="300" mass="33522">MREFVLSKFGHVEAAYRASQVYVSKQQPEGVPNVEEVSIVEGEGFGVVKDTVLESGVVEDRADEMLVQDPGLNSTLVGAVIIPTLGKDVKDTFLTVGGLSLIVEGSGEKSCAPKSYAALVATPTVLGSMDQHILSEVQVIGGSFFLFFSIYGANVYVKRRCLWQSLVEVRALLVLQLEEFNSCLNIIDVVELNSQGCLYTWEPNRRTVEGNVRKLDYVFCNEVCLEKFTQSSTHLVKRLAFQVRQSYLVKRLATKLTHLVFTEGQDVWVWKGSVDGQVWRLLLQKLCAYKGSFPLQDERR</sequence>
<dbReference type="EMBL" id="BAABME010008801">
    <property type="protein sequence ID" value="GAA0173873.1"/>
    <property type="molecule type" value="Genomic_DNA"/>
</dbReference>
<comment type="caution">
    <text evidence="1">The sequence shown here is derived from an EMBL/GenBank/DDBJ whole genome shotgun (WGS) entry which is preliminary data.</text>
</comment>
<accession>A0AAV3RD20</accession>
<evidence type="ECO:0000313" key="2">
    <source>
        <dbReference type="Proteomes" id="UP001454036"/>
    </source>
</evidence>
<gene>
    <name evidence="1" type="ORF">LIER_27385</name>
</gene>